<feature type="compositionally biased region" description="Polar residues" evidence="2">
    <location>
        <begin position="86"/>
        <end position="111"/>
    </location>
</feature>
<dbReference type="InterPro" id="IPR014001">
    <property type="entry name" value="Helicase_ATP-bd"/>
</dbReference>
<evidence type="ECO:0000256" key="2">
    <source>
        <dbReference type="SAM" id="MobiDB-lite"/>
    </source>
</evidence>
<feature type="compositionally biased region" description="Basic residues" evidence="2">
    <location>
        <begin position="1349"/>
        <end position="1358"/>
    </location>
</feature>
<proteinExistence type="predicted"/>
<dbReference type="CDD" id="cd18793">
    <property type="entry name" value="SF2_C_SNF"/>
    <property type="match status" value="1"/>
</dbReference>
<dbReference type="SMART" id="SM00487">
    <property type="entry name" value="DEXDc"/>
    <property type="match status" value="1"/>
</dbReference>
<dbReference type="EMBL" id="CAXHTA020000015">
    <property type="protein sequence ID" value="CAL5225969.1"/>
    <property type="molecule type" value="Genomic_DNA"/>
</dbReference>
<dbReference type="Pfam" id="PF01844">
    <property type="entry name" value="HNH"/>
    <property type="match status" value="1"/>
</dbReference>
<evidence type="ECO:0000256" key="1">
    <source>
        <dbReference type="ARBA" id="ARBA00022801"/>
    </source>
</evidence>
<dbReference type="InterPro" id="IPR000330">
    <property type="entry name" value="SNF2_N"/>
</dbReference>
<gene>
    <name evidence="5" type="primary">g8771</name>
    <name evidence="5" type="ORF">VP750_LOCUS7875</name>
</gene>
<dbReference type="SMART" id="SM00490">
    <property type="entry name" value="HELICc"/>
    <property type="match status" value="1"/>
</dbReference>
<dbReference type="PROSITE" id="PS51192">
    <property type="entry name" value="HELICASE_ATP_BIND_1"/>
    <property type="match status" value="1"/>
</dbReference>
<organism evidence="5 6">
    <name type="scientific">Coccomyxa viridis</name>
    <dbReference type="NCBI Taxonomy" id="1274662"/>
    <lineage>
        <taxon>Eukaryota</taxon>
        <taxon>Viridiplantae</taxon>
        <taxon>Chlorophyta</taxon>
        <taxon>core chlorophytes</taxon>
        <taxon>Trebouxiophyceae</taxon>
        <taxon>Trebouxiophyceae incertae sedis</taxon>
        <taxon>Coccomyxaceae</taxon>
        <taxon>Coccomyxa</taxon>
    </lineage>
</organism>
<dbReference type="InterPro" id="IPR038718">
    <property type="entry name" value="SNF2-like_sf"/>
</dbReference>
<evidence type="ECO:0000313" key="6">
    <source>
        <dbReference type="Proteomes" id="UP001497392"/>
    </source>
</evidence>
<dbReference type="Pfam" id="PF00176">
    <property type="entry name" value="SNF2-rel_dom"/>
    <property type="match status" value="1"/>
</dbReference>
<dbReference type="PROSITE" id="PS51194">
    <property type="entry name" value="HELICASE_CTER"/>
    <property type="match status" value="1"/>
</dbReference>
<evidence type="ECO:0000259" key="3">
    <source>
        <dbReference type="PROSITE" id="PS51192"/>
    </source>
</evidence>
<keyword evidence="1" id="KW-0378">Hydrolase</keyword>
<dbReference type="Gene3D" id="1.10.30.50">
    <property type="match status" value="1"/>
</dbReference>
<feature type="region of interest" description="Disordered" evidence="2">
    <location>
        <begin position="1337"/>
        <end position="1374"/>
    </location>
</feature>
<accession>A0ABP1G608</accession>
<protein>
    <submittedName>
        <fullName evidence="5">G8771 protein</fullName>
    </submittedName>
</protein>
<feature type="region of interest" description="Disordered" evidence="2">
    <location>
        <begin position="74"/>
        <end position="130"/>
    </location>
</feature>
<dbReference type="InterPro" id="IPR027417">
    <property type="entry name" value="P-loop_NTPase"/>
</dbReference>
<dbReference type="SUPFAM" id="SSF52540">
    <property type="entry name" value="P-loop containing nucleoside triphosphate hydrolases"/>
    <property type="match status" value="2"/>
</dbReference>
<dbReference type="Gene3D" id="3.40.50.10810">
    <property type="entry name" value="Tandem AAA-ATPase domain"/>
    <property type="match status" value="1"/>
</dbReference>
<dbReference type="Pfam" id="PF00271">
    <property type="entry name" value="Helicase_C"/>
    <property type="match status" value="1"/>
</dbReference>
<dbReference type="PANTHER" id="PTHR45766">
    <property type="entry name" value="DNA ANNEALING HELICASE AND ENDONUCLEASE ZRANB3 FAMILY MEMBER"/>
    <property type="match status" value="1"/>
</dbReference>
<evidence type="ECO:0000259" key="4">
    <source>
        <dbReference type="PROSITE" id="PS51194"/>
    </source>
</evidence>
<name>A0ABP1G608_9CHLO</name>
<keyword evidence="6" id="KW-1185">Reference proteome</keyword>
<evidence type="ECO:0000313" key="5">
    <source>
        <dbReference type="EMBL" id="CAL5225969.1"/>
    </source>
</evidence>
<dbReference type="PANTHER" id="PTHR45766:SF5">
    <property type="entry name" value="SNF2 DOMAIN-CONTAINING PROTEIN _ HELICASE DOMAIN-CONTAINING PROTEIN _ HNH ENDONUCLEASE DOMAIN-CONTAINING PROTEIN"/>
    <property type="match status" value="1"/>
</dbReference>
<dbReference type="InterPro" id="IPR001650">
    <property type="entry name" value="Helicase_C-like"/>
</dbReference>
<comment type="caution">
    <text evidence="5">The sequence shown here is derived from an EMBL/GenBank/DDBJ whole genome shotgun (WGS) entry which is preliminary data.</text>
</comment>
<dbReference type="Proteomes" id="UP001497392">
    <property type="component" value="Unassembled WGS sequence"/>
</dbReference>
<reference evidence="5 6" key="1">
    <citation type="submission" date="2024-06" db="EMBL/GenBank/DDBJ databases">
        <authorList>
            <person name="Kraege A."/>
            <person name="Thomma B."/>
        </authorList>
    </citation>
    <scope>NUCLEOTIDE SEQUENCE [LARGE SCALE GENOMIC DNA]</scope>
</reference>
<feature type="region of interest" description="Disordered" evidence="2">
    <location>
        <begin position="1"/>
        <end position="33"/>
    </location>
</feature>
<dbReference type="InterPro" id="IPR002711">
    <property type="entry name" value="HNH"/>
</dbReference>
<dbReference type="InterPro" id="IPR049730">
    <property type="entry name" value="SNF2/RAD54-like_C"/>
</dbReference>
<dbReference type="Gene3D" id="3.40.50.300">
    <property type="entry name" value="P-loop containing nucleotide triphosphate hydrolases"/>
    <property type="match status" value="1"/>
</dbReference>
<dbReference type="InterPro" id="IPR003615">
    <property type="entry name" value="HNH_nuc"/>
</dbReference>
<dbReference type="CDD" id="cd00085">
    <property type="entry name" value="HNHc"/>
    <property type="match status" value="1"/>
</dbReference>
<feature type="domain" description="Helicase ATP-binding" evidence="3">
    <location>
        <begin position="373"/>
        <end position="554"/>
    </location>
</feature>
<dbReference type="CDD" id="cd18010">
    <property type="entry name" value="DEXHc_HARP_SMARCAL1"/>
    <property type="match status" value="1"/>
</dbReference>
<sequence>MPAEHTYPADNDALCHDAKCIPDTPPEKPSPALACLTPSAMALLQPGAVQSSPQQHRRVYAPASLFPGFATSEKLQPQPAAKQLSVAAQGSQEGRPSSGQLGKQQALQGSLAQPRAVLQPKSGQSGQCGYFQDSGRGQPWAMEQGAVRCPKDIAARMQQFKHMLPRLPLPPASHKECPGVFKTAQSGCGAPLLPVVESFTLDSGQSRMAYWQCGNRGCHFREFLHERLTKPQVALEAISAEQGFKVMPALGAEQIVAFCGGVFALLTALGLDMRPAFLLRPQILESDGEEPDQGLAAVGFPWQQYTAVVAALRRRGGPNLDLLGPAGIIPESALRAIRCQPERLSKEEVDARMQYMPAPLAKALLPFQREGVRFGIQRGGRLLLADEMGVGKTVQAIALASCYQDRWPLLVVVPASLRLAWAEELAKWLPHARPSQVHVIEGRTDRLSGSSIPQVVITSYDMLKRLSCKACLDGPKPGSVCAGSETCMAAKAFKVVIVDESHTLRTGDKAPDSGHTEATVKAVKAAEVAVLLTGTPSLSRPFDLYRQVDALRPGLLGATRDDFARRYCARHKVPMRGREGVHYLKWCNTGLSHGRELHPVLKQEVMLRRLKREVMGQLPPKRRQVVRLPAPDASHWPKGEAEEDGTEQAEVDRPMGMGRATALAKLPSVSEWLRHALGSARGSTARDDGGADAAPKFLIFAHHKDVMRKLAQELEGTGQADWAGVGYVQIDGSTDHRDRRDACQRFKNDPCIRVALLSVMAAGKGVGLEFTAASAVVFVELPDEVSILLQAEDRAHRHGQRMAVNIYYLLARGTSDERKWQRLNRSLERVSAVHDGGEEARSGAAADSSHARGIAVHAVKNVSATQGWACTQTAPEQTMLADSEQEAALQLQNSQHSACLPQEHVLHPTADLEFERESAVVQQRAAGVPESQTGSHGFSSEPMAAKRTEPDQASAAIVADQVLEASLPSEPEAEPLEVFFEMGLHTNRVHFHGKEDGTQLLGLSLPLDLLIAPTSDGGPSCIQELILHLRKRDEEKVHFGQVGLLALPDWVRAPVLEQWMQEARDFAAEWAELRPLHQNKLCGRCLRAPLQAYVDEVEALARAEGAYGIGTDRHLEGSGPLLPVPPEAELAIVNVRYHGRANCFQYKQAFTDSGQRLCLKCMAELSGCSVARQATLQGAGLLFCSPKCEGEYIMAAGGSALRRLLRDLERGVCQICKLDCLHVVKRLRLVEKGGNGWRQKRERKLRELAPKFCAHGYKPVMERLVNRTLEGNAWHADHVIPVYKGGGMCQLDNLRTLCVPCHQDVTKAQAKERANARTLHNQHTLDRYIGPESPDAAFSHQPIAGTTKRPAKPRKQLKRLYADTPAGGGDPDFL</sequence>
<feature type="domain" description="Helicase C-terminal" evidence="4">
    <location>
        <begin position="685"/>
        <end position="845"/>
    </location>
</feature>